<feature type="domain" description="SHSP" evidence="4">
    <location>
        <begin position="52"/>
        <end position="176"/>
    </location>
</feature>
<dbReference type="AlphaFoldDB" id="A0A564WDB3"/>
<dbReference type="PANTHER" id="PTHR11527">
    <property type="entry name" value="HEAT-SHOCK PROTEIN 20 FAMILY MEMBER"/>
    <property type="match status" value="1"/>
</dbReference>
<dbReference type="SUPFAM" id="SSF49764">
    <property type="entry name" value="HSP20-like chaperones"/>
    <property type="match status" value="1"/>
</dbReference>
<evidence type="ECO:0000313" key="6">
    <source>
        <dbReference type="Proteomes" id="UP000326641"/>
    </source>
</evidence>
<protein>
    <recommendedName>
        <fullName evidence="4">SHSP domain-containing protein</fullName>
    </recommendedName>
</protein>
<dbReference type="InterPro" id="IPR002068">
    <property type="entry name" value="A-crystallin/Hsp20_dom"/>
</dbReference>
<sequence length="176" mass="19382">MDIKRWMPWSWPSSEPAQGGEEPMRALQSDINRAFENFWQGLPRRFKADWKVSFDNIEPRIDVIESDNAIEVIADLPGFIEDEIEIGVAPDSLTIIAEHKPGGEGGGSGEEEVSDKGRRYLTTERTRGALRRVIALPVPCDDDSAEAKLKNGILTVTVAKAVPDATAVKRIVVAKA</sequence>
<evidence type="ECO:0000256" key="3">
    <source>
        <dbReference type="SAM" id="MobiDB-lite"/>
    </source>
</evidence>
<evidence type="ECO:0000313" key="5">
    <source>
        <dbReference type="EMBL" id="VUX45484.1"/>
    </source>
</evidence>
<dbReference type="CDD" id="cd06464">
    <property type="entry name" value="ACD_sHsps-like"/>
    <property type="match status" value="1"/>
</dbReference>
<gene>
    <name evidence="5" type="ORF">DF3PA_120086</name>
</gene>
<dbReference type="PROSITE" id="PS01031">
    <property type="entry name" value="SHSP"/>
    <property type="match status" value="1"/>
</dbReference>
<evidence type="ECO:0000256" key="2">
    <source>
        <dbReference type="RuleBase" id="RU003616"/>
    </source>
</evidence>
<organism evidence="5 6">
    <name type="scientific">Candidatus Defluviicoccus seviourii</name>
    <dbReference type="NCBI Taxonomy" id="2565273"/>
    <lineage>
        <taxon>Bacteria</taxon>
        <taxon>Pseudomonadati</taxon>
        <taxon>Pseudomonadota</taxon>
        <taxon>Alphaproteobacteria</taxon>
        <taxon>Rhodospirillales</taxon>
        <taxon>Rhodospirillaceae</taxon>
        <taxon>Defluviicoccus</taxon>
    </lineage>
</organism>
<dbReference type="Pfam" id="PF00011">
    <property type="entry name" value="HSP20"/>
    <property type="match status" value="1"/>
</dbReference>
<dbReference type="InterPro" id="IPR031107">
    <property type="entry name" value="Small_HSP"/>
</dbReference>
<comment type="caution">
    <text evidence="5">The sequence shown here is derived from an EMBL/GenBank/DDBJ whole genome shotgun (WGS) entry which is preliminary data.</text>
</comment>
<reference evidence="5" key="1">
    <citation type="submission" date="2018-11" db="EMBL/GenBank/DDBJ databases">
        <authorList>
            <person name="Onetto C."/>
        </authorList>
    </citation>
    <scope>NUCLEOTIDE SEQUENCE [LARGE SCALE GENOMIC DNA]</scope>
</reference>
<keyword evidence="6" id="KW-1185">Reference proteome</keyword>
<evidence type="ECO:0000256" key="1">
    <source>
        <dbReference type="PROSITE-ProRule" id="PRU00285"/>
    </source>
</evidence>
<name>A0A564WDB3_9PROT</name>
<evidence type="ECO:0000259" key="4">
    <source>
        <dbReference type="PROSITE" id="PS01031"/>
    </source>
</evidence>
<dbReference type="EMBL" id="UXAT02000004">
    <property type="protein sequence ID" value="VUX45484.1"/>
    <property type="molecule type" value="Genomic_DNA"/>
</dbReference>
<dbReference type="InterPro" id="IPR008978">
    <property type="entry name" value="HSP20-like_chaperone"/>
</dbReference>
<feature type="region of interest" description="Disordered" evidence="3">
    <location>
        <begin position="1"/>
        <end position="24"/>
    </location>
</feature>
<comment type="similarity">
    <text evidence="1 2">Belongs to the small heat shock protein (HSP20) family.</text>
</comment>
<dbReference type="Proteomes" id="UP000326641">
    <property type="component" value="Unassembled WGS sequence"/>
</dbReference>
<accession>A0A564WDB3</accession>
<dbReference type="Gene3D" id="2.60.40.790">
    <property type="match status" value="1"/>
</dbReference>
<proteinExistence type="inferred from homology"/>